<name>A0ABX0M9G2_9BURK</name>
<keyword evidence="2" id="KW-1185">Reference proteome</keyword>
<proteinExistence type="predicted"/>
<organism evidence="1 2">
    <name type="scientific">Massilia aquatica</name>
    <dbReference type="NCBI Taxonomy" id="2609000"/>
    <lineage>
        <taxon>Bacteria</taxon>
        <taxon>Pseudomonadati</taxon>
        <taxon>Pseudomonadota</taxon>
        <taxon>Betaproteobacteria</taxon>
        <taxon>Burkholderiales</taxon>
        <taxon>Oxalobacteraceae</taxon>
        <taxon>Telluria group</taxon>
        <taxon>Massilia</taxon>
    </lineage>
</organism>
<dbReference type="RefSeq" id="WP_167078948.1">
    <property type="nucleotide sequence ID" value="NZ_VVIW01000016.1"/>
</dbReference>
<reference evidence="1 2" key="1">
    <citation type="submission" date="2019-09" db="EMBL/GenBank/DDBJ databases">
        <title>Taxonomy of Antarctic Massilia spp.: description of Massilia rubra sp. nov., Massilia aquatica sp. nov., Massilia mucilaginosa sp. nov., Massilia frigida sp. nov. isolated from streams, lakes and regoliths.</title>
        <authorList>
            <person name="Holochova P."/>
            <person name="Sedlacek I."/>
            <person name="Kralova S."/>
            <person name="Maslanova I."/>
            <person name="Busse H.-J."/>
            <person name="Stankova E."/>
            <person name="Vrbovska V."/>
            <person name="Kovarovic V."/>
            <person name="Bartak M."/>
            <person name="Svec P."/>
            <person name="Pantucek R."/>
        </authorList>
    </citation>
    <scope>NUCLEOTIDE SEQUENCE [LARGE SCALE GENOMIC DNA]</scope>
    <source>
        <strain evidence="1 2">CCM 8693</strain>
    </source>
</reference>
<gene>
    <name evidence="1" type="ORF">F1609_22660</name>
</gene>
<sequence>MNRFFLTKDIEIKFTPASTPISETNFIFSSGGLLAAAGKFIRQTNTTLNNLIDESIGSETWFTENTDFFRFYDSGELHSIILDISEENAPFDYAIQQSHEGYFSIKLCTAEKFFIVTPQVYRSFNSSRRELYCFTDNIAPKTVFKITANLSLMFNDDNVFAGWIFYNPLENITTSFQGEKDTIEVDDETYKIFADFFDIVSKNEDALHDDYETVIEKLLIEIGPERTSKICGNIRRQALETTQKDLKEYFLDT</sequence>
<dbReference type="Proteomes" id="UP000819052">
    <property type="component" value="Unassembled WGS sequence"/>
</dbReference>
<accession>A0ABX0M9G2</accession>
<evidence type="ECO:0000313" key="1">
    <source>
        <dbReference type="EMBL" id="NHZ42954.1"/>
    </source>
</evidence>
<comment type="caution">
    <text evidence="1">The sequence shown here is derived from an EMBL/GenBank/DDBJ whole genome shotgun (WGS) entry which is preliminary data.</text>
</comment>
<protein>
    <submittedName>
        <fullName evidence="1">Uncharacterized protein</fullName>
    </submittedName>
</protein>
<evidence type="ECO:0000313" key="2">
    <source>
        <dbReference type="Proteomes" id="UP000819052"/>
    </source>
</evidence>
<dbReference type="EMBL" id="VVIW01000016">
    <property type="protein sequence ID" value="NHZ42954.1"/>
    <property type="molecule type" value="Genomic_DNA"/>
</dbReference>